<dbReference type="SUPFAM" id="SSF48008">
    <property type="entry name" value="GntR ligand-binding domain-like"/>
    <property type="match status" value="1"/>
</dbReference>
<dbReference type="EMBL" id="SFCC01000019">
    <property type="protein sequence ID" value="RZQ60074.1"/>
    <property type="molecule type" value="Genomic_DNA"/>
</dbReference>
<evidence type="ECO:0000313" key="5">
    <source>
        <dbReference type="EMBL" id="RZQ60074.1"/>
    </source>
</evidence>
<dbReference type="InterPro" id="IPR000524">
    <property type="entry name" value="Tscrpt_reg_HTH_GntR"/>
</dbReference>
<dbReference type="Gene3D" id="1.20.120.530">
    <property type="entry name" value="GntR ligand-binding domain-like"/>
    <property type="match status" value="1"/>
</dbReference>
<evidence type="ECO:0000256" key="2">
    <source>
        <dbReference type="ARBA" id="ARBA00023125"/>
    </source>
</evidence>
<protein>
    <submittedName>
        <fullName evidence="5">GntR family transcriptional regulator</fullName>
    </submittedName>
</protein>
<dbReference type="InterPro" id="IPR036388">
    <property type="entry name" value="WH-like_DNA-bd_sf"/>
</dbReference>
<dbReference type="AlphaFoldDB" id="A0A4Q7J2A1"/>
<reference evidence="5 6" key="1">
    <citation type="submission" date="2019-02" db="EMBL/GenBank/DDBJ databases">
        <title>Draft genome sequence of Amycolatopsis sp. 8-3EHSu isolated from roots of Suaeda maritima.</title>
        <authorList>
            <person name="Duangmal K."/>
            <person name="Chantavorakit T."/>
        </authorList>
    </citation>
    <scope>NUCLEOTIDE SEQUENCE [LARGE SCALE GENOMIC DNA]</scope>
    <source>
        <strain evidence="5 6">8-3EHSu</strain>
    </source>
</reference>
<dbReference type="InterPro" id="IPR008920">
    <property type="entry name" value="TF_FadR/GntR_C"/>
</dbReference>
<dbReference type="SMART" id="SM00345">
    <property type="entry name" value="HTH_GNTR"/>
    <property type="match status" value="1"/>
</dbReference>
<keyword evidence="3" id="KW-0804">Transcription</keyword>
<dbReference type="PANTHER" id="PTHR43537">
    <property type="entry name" value="TRANSCRIPTIONAL REGULATOR, GNTR FAMILY"/>
    <property type="match status" value="1"/>
</dbReference>
<proteinExistence type="predicted"/>
<dbReference type="PROSITE" id="PS50949">
    <property type="entry name" value="HTH_GNTR"/>
    <property type="match status" value="1"/>
</dbReference>
<evidence type="ECO:0000256" key="3">
    <source>
        <dbReference type="ARBA" id="ARBA00023163"/>
    </source>
</evidence>
<comment type="caution">
    <text evidence="5">The sequence shown here is derived from an EMBL/GenBank/DDBJ whole genome shotgun (WGS) entry which is preliminary data.</text>
</comment>
<dbReference type="Gene3D" id="1.10.10.10">
    <property type="entry name" value="Winged helix-like DNA-binding domain superfamily/Winged helix DNA-binding domain"/>
    <property type="match status" value="1"/>
</dbReference>
<dbReference type="Proteomes" id="UP000292003">
    <property type="component" value="Unassembled WGS sequence"/>
</dbReference>
<dbReference type="Pfam" id="PF00392">
    <property type="entry name" value="GntR"/>
    <property type="match status" value="1"/>
</dbReference>
<keyword evidence="2" id="KW-0238">DNA-binding</keyword>
<evidence type="ECO:0000313" key="6">
    <source>
        <dbReference type="Proteomes" id="UP000292003"/>
    </source>
</evidence>
<keyword evidence="6" id="KW-1185">Reference proteome</keyword>
<dbReference type="GO" id="GO:0003700">
    <property type="term" value="F:DNA-binding transcription factor activity"/>
    <property type="evidence" value="ECO:0007669"/>
    <property type="project" value="InterPro"/>
</dbReference>
<gene>
    <name evidence="5" type="ORF">EWH70_30695</name>
</gene>
<evidence type="ECO:0000256" key="1">
    <source>
        <dbReference type="ARBA" id="ARBA00023015"/>
    </source>
</evidence>
<dbReference type="SUPFAM" id="SSF46785">
    <property type="entry name" value="Winged helix' DNA-binding domain"/>
    <property type="match status" value="1"/>
</dbReference>
<keyword evidence="1" id="KW-0805">Transcription regulation</keyword>
<organism evidence="5 6">
    <name type="scientific">Amycolatopsis suaedae</name>
    <dbReference type="NCBI Taxonomy" id="2510978"/>
    <lineage>
        <taxon>Bacteria</taxon>
        <taxon>Bacillati</taxon>
        <taxon>Actinomycetota</taxon>
        <taxon>Actinomycetes</taxon>
        <taxon>Pseudonocardiales</taxon>
        <taxon>Pseudonocardiaceae</taxon>
        <taxon>Amycolatopsis</taxon>
    </lineage>
</organism>
<name>A0A4Q7J2A1_9PSEU</name>
<dbReference type="CDD" id="cd07377">
    <property type="entry name" value="WHTH_GntR"/>
    <property type="match status" value="1"/>
</dbReference>
<feature type="domain" description="HTH gntR-type" evidence="4">
    <location>
        <begin position="16"/>
        <end position="83"/>
    </location>
</feature>
<sequence length="222" mass="24742">MWATVGGVEPAVKEIGTLAELAYTSLRDRIVTLAIAPGSPIHEERLSKEIGVGRTPMREAIKRLESEDLVVIYPRRGTFAAEINITDHGLIAEVRRNLEGQAARSAAGRATAEQRAELTGLVEQIGMLSADESMMRLDTTIHRAIYRSAGNRYLESTLNHYYNLTLRIWYLFLPRLPAMAEHLAEHIPLLHAIVDGEAERAAELAIEHVRHFEQAVFAALRS</sequence>
<dbReference type="OrthoDB" id="8680240at2"/>
<accession>A0A4Q7J2A1</accession>
<dbReference type="SMART" id="SM00895">
    <property type="entry name" value="FCD"/>
    <property type="match status" value="1"/>
</dbReference>
<evidence type="ECO:0000259" key="4">
    <source>
        <dbReference type="PROSITE" id="PS50949"/>
    </source>
</evidence>
<dbReference type="GO" id="GO:0003677">
    <property type="term" value="F:DNA binding"/>
    <property type="evidence" value="ECO:0007669"/>
    <property type="project" value="UniProtKB-KW"/>
</dbReference>
<dbReference type="InterPro" id="IPR011711">
    <property type="entry name" value="GntR_C"/>
</dbReference>
<dbReference type="PANTHER" id="PTHR43537:SF5">
    <property type="entry name" value="UXU OPERON TRANSCRIPTIONAL REGULATOR"/>
    <property type="match status" value="1"/>
</dbReference>
<dbReference type="Pfam" id="PF07729">
    <property type="entry name" value="FCD"/>
    <property type="match status" value="1"/>
</dbReference>
<dbReference type="InterPro" id="IPR036390">
    <property type="entry name" value="WH_DNA-bd_sf"/>
</dbReference>